<dbReference type="Proteomes" id="UP000078225">
    <property type="component" value="Unassembled WGS sequence"/>
</dbReference>
<evidence type="ECO:0000256" key="1">
    <source>
        <dbReference type="SAM" id="Phobius"/>
    </source>
</evidence>
<reference evidence="3" key="1">
    <citation type="submission" date="2016-05" db="EMBL/GenBank/DDBJ databases">
        <authorList>
            <person name="Behera P."/>
            <person name="Vaishampayan P."/>
            <person name="Singh N."/>
            <person name="Raina V."/>
            <person name="Suar M."/>
            <person name="Pattnaik A."/>
            <person name="Rastogi G."/>
        </authorList>
    </citation>
    <scope>NUCLEOTIDE SEQUENCE [LARGE SCALE GENOMIC DNA]</scope>
    <source>
        <strain evidence="3">MP23</strain>
    </source>
</reference>
<protein>
    <submittedName>
        <fullName evidence="2">Uncharacterized protein</fullName>
    </submittedName>
</protein>
<proteinExistence type="predicted"/>
<name>A0A1B7L3Q5_9ENTR</name>
<gene>
    <name evidence="2" type="ORF">A9B99_06410</name>
</gene>
<keyword evidence="3" id="KW-1185">Reference proteome</keyword>
<dbReference type="OrthoDB" id="6613818at2"/>
<keyword evidence="1" id="KW-0472">Membrane</keyword>
<keyword evidence="1" id="KW-0812">Transmembrane</keyword>
<dbReference type="EMBL" id="LYRP01000012">
    <property type="protein sequence ID" value="OAT76943.1"/>
    <property type="molecule type" value="Genomic_DNA"/>
</dbReference>
<comment type="caution">
    <text evidence="2">The sequence shown here is derived from an EMBL/GenBank/DDBJ whole genome shotgun (WGS) entry which is preliminary data.</text>
</comment>
<feature type="transmembrane region" description="Helical" evidence="1">
    <location>
        <begin position="61"/>
        <end position="81"/>
    </location>
</feature>
<keyword evidence="1" id="KW-1133">Transmembrane helix</keyword>
<organism evidence="2 3">
    <name type="scientific">Mangrovibacter phragmitis</name>
    <dbReference type="NCBI Taxonomy" id="1691903"/>
    <lineage>
        <taxon>Bacteria</taxon>
        <taxon>Pseudomonadati</taxon>
        <taxon>Pseudomonadota</taxon>
        <taxon>Gammaproteobacteria</taxon>
        <taxon>Enterobacterales</taxon>
        <taxon>Enterobacteriaceae</taxon>
        <taxon>Mangrovibacter</taxon>
    </lineage>
</organism>
<dbReference type="AlphaFoldDB" id="A0A1B7L3Q5"/>
<dbReference type="RefSeq" id="WP_064597426.1">
    <property type="nucleotide sequence ID" value="NZ_LYRP01000012.1"/>
</dbReference>
<evidence type="ECO:0000313" key="2">
    <source>
        <dbReference type="EMBL" id="OAT76943.1"/>
    </source>
</evidence>
<evidence type="ECO:0000313" key="3">
    <source>
        <dbReference type="Proteomes" id="UP000078225"/>
    </source>
</evidence>
<accession>A0A1B7L3Q5</accession>
<sequence>MAVLQTLARRAAKTVFFIASSIAVGRTLGPPENWVSINFVHQLGRAIYGPGDIGADNFWDLMFYIDFLTVISITTVIYIVTMKLITKIRKK</sequence>